<dbReference type="PROSITE" id="PS50887">
    <property type="entry name" value="GGDEF"/>
    <property type="match status" value="1"/>
</dbReference>
<feature type="transmembrane region" description="Helical" evidence="1">
    <location>
        <begin position="27"/>
        <end position="50"/>
    </location>
</feature>
<dbReference type="Proteomes" id="UP000010847">
    <property type="component" value="Chromosome"/>
</dbReference>
<dbReference type="InterPro" id="IPR000160">
    <property type="entry name" value="GGDEF_dom"/>
</dbReference>
<feature type="transmembrane region" description="Helical" evidence="1">
    <location>
        <begin position="162"/>
        <end position="179"/>
    </location>
</feature>
<gene>
    <name evidence="4" type="ORF">DESME_13675</name>
</gene>
<feature type="transmembrane region" description="Helical" evidence="1">
    <location>
        <begin position="99"/>
        <end position="117"/>
    </location>
</feature>
<name>W0EB16_9FIRM</name>
<dbReference type="InterPro" id="IPR033425">
    <property type="entry name" value="MASE3"/>
</dbReference>
<dbReference type="PANTHER" id="PTHR45228:SF1">
    <property type="entry name" value="CYCLIC DI-GMP PHOSPHODIESTERASE TM_0186"/>
    <property type="match status" value="1"/>
</dbReference>
<dbReference type="SUPFAM" id="SSF55073">
    <property type="entry name" value="Nucleotide cyclase"/>
    <property type="match status" value="1"/>
</dbReference>
<dbReference type="CDD" id="cd01949">
    <property type="entry name" value="GGDEF"/>
    <property type="match status" value="1"/>
</dbReference>
<dbReference type="InterPro" id="IPR037522">
    <property type="entry name" value="HD_GYP_dom"/>
</dbReference>
<evidence type="ECO:0000259" key="2">
    <source>
        <dbReference type="PROSITE" id="PS50887"/>
    </source>
</evidence>
<organism evidence="4 5">
    <name type="scientific">Desulfitobacterium metallireducens DSM 15288</name>
    <dbReference type="NCBI Taxonomy" id="871968"/>
    <lineage>
        <taxon>Bacteria</taxon>
        <taxon>Bacillati</taxon>
        <taxon>Bacillota</taxon>
        <taxon>Clostridia</taxon>
        <taxon>Eubacteriales</taxon>
        <taxon>Desulfitobacteriaceae</taxon>
        <taxon>Desulfitobacterium</taxon>
    </lineage>
</organism>
<protein>
    <submittedName>
        <fullName evidence="4">Diguanylate cyclase</fullName>
    </submittedName>
</protein>
<feature type="transmembrane region" description="Helical" evidence="1">
    <location>
        <begin position="5"/>
        <end position="21"/>
    </location>
</feature>
<evidence type="ECO:0000256" key="1">
    <source>
        <dbReference type="SAM" id="Phobius"/>
    </source>
</evidence>
<feature type="domain" description="GGDEF" evidence="2">
    <location>
        <begin position="275"/>
        <end position="408"/>
    </location>
</feature>
<keyword evidence="1" id="KW-0812">Transmembrane</keyword>
<evidence type="ECO:0000313" key="4">
    <source>
        <dbReference type="EMBL" id="AHF07962.1"/>
    </source>
</evidence>
<dbReference type="SMART" id="SM00267">
    <property type="entry name" value="GGDEF"/>
    <property type="match status" value="1"/>
</dbReference>
<feature type="transmembrane region" description="Helical" evidence="1">
    <location>
        <begin position="124"/>
        <end position="146"/>
    </location>
</feature>
<dbReference type="Pfam" id="PF00990">
    <property type="entry name" value="GGDEF"/>
    <property type="match status" value="1"/>
</dbReference>
<dbReference type="HOGENOM" id="CLU_467507_0_0_9"/>
<feature type="domain" description="HD-GYP" evidence="3">
    <location>
        <begin position="400"/>
        <end position="583"/>
    </location>
</feature>
<dbReference type="RefSeq" id="WP_006715785.1">
    <property type="nucleotide sequence ID" value="NZ_CP007032.1"/>
</dbReference>
<keyword evidence="1" id="KW-0472">Membrane</keyword>
<reference evidence="4 5" key="1">
    <citation type="submission" date="2013-12" db="EMBL/GenBank/DDBJ databases">
        <authorList>
            <consortium name="DOE Joint Genome Institute"/>
            <person name="Smidt H."/>
            <person name="Huntemann M."/>
            <person name="Han J."/>
            <person name="Chen A."/>
            <person name="Kyrpides N."/>
            <person name="Mavromatis K."/>
            <person name="Markowitz V."/>
            <person name="Palaniappan K."/>
            <person name="Ivanova N."/>
            <person name="Schaumberg A."/>
            <person name="Pati A."/>
            <person name="Liolios K."/>
            <person name="Nordberg H.P."/>
            <person name="Cantor M.N."/>
            <person name="Hua S.X."/>
            <person name="Woyke T."/>
        </authorList>
    </citation>
    <scope>NUCLEOTIDE SEQUENCE [LARGE SCALE GENOMIC DNA]</scope>
    <source>
        <strain evidence="5">DSM 15288</strain>
    </source>
</reference>
<evidence type="ECO:0000259" key="3">
    <source>
        <dbReference type="PROSITE" id="PS51832"/>
    </source>
</evidence>
<dbReference type="CDD" id="cd00077">
    <property type="entry name" value="HDc"/>
    <property type="match status" value="1"/>
</dbReference>
<dbReference type="PANTHER" id="PTHR45228">
    <property type="entry name" value="CYCLIC DI-GMP PHOSPHODIESTERASE TM_0186-RELATED"/>
    <property type="match status" value="1"/>
</dbReference>
<dbReference type="NCBIfam" id="TIGR00254">
    <property type="entry name" value="GGDEF"/>
    <property type="match status" value="1"/>
</dbReference>
<sequence length="583" mass="66205">MKKRLYQTLLLVIIGLATFSLSKYNYLLYHIIIELGISVIGILIFSSSFIARTLVKKNPFTLVGPAFLTTSLMGILHTLTFKGMNLIPGYSANLPTQLWLALSYILVFAFLFSILFFDKSINYSAVLVSTLVISLGLSVLCFTHFFPNCYIEGQGLTLFKKVSEYVIIFLYLLCLLALSRTKKLEVPFYRRMIAVICLFILSDYCFTLYNDVYGIYNFFGHYIRAIAFIIIYISLLNDLILLPYKEILYDSTHDKLTGLYNRNFFFQAMKEQKWTSPGMMVFDINGLKLINDTFGYIEGDKLILKSAEIISTCISKESLVAYTSGGEFSVIVNNADAKRLDRVLKQFNECKNSYNRENPDLPLSFSHGFYINPNSETETDMLNIYHKAFDNMHLQKLLNSNSKCSTIVKTLLKTLETKDITTKKHVERTANLAAVLAIKSGIPENRLNQIVLLAEFHDIGKIGISDKILLKQGPLTHEERLAIQQHSKLGYEIAIASIELAPISDFILKHHEQWDGSGYPFGLKGDQIPLECRIIAIIDAYDAMINDRPYRKALSKDKVIAEITRCSGSQFDPTLAKLFLEIV</sequence>
<dbReference type="InterPro" id="IPR052020">
    <property type="entry name" value="Cyclic_di-GMP/3'3'-cGAMP_PDE"/>
</dbReference>
<feature type="transmembrane region" description="Helical" evidence="1">
    <location>
        <begin position="62"/>
        <end position="79"/>
    </location>
</feature>
<dbReference type="InterPro" id="IPR003607">
    <property type="entry name" value="HD/PDEase_dom"/>
</dbReference>
<proteinExistence type="predicted"/>
<dbReference type="Gene3D" id="3.30.70.270">
    <property type="match status" value="1"/>
</dbReference>
<evidence type="ECO:0000313" key="5">
    <source>
        <dbReference type="Proteomes" id="UP000010847"/>
    </source>
</evidence>
<dbReference type="EMBL" id="CP007032">
    <property type="protein sequence ID" value="AHF07962.1"/>
    <property type="molecule type" value="Genomic_DNA"/>
</dbReference>
<keyword evidence="1" id="KW-1133">Transmembrane helix</keyword>
<dbReference type="SUPFAM" id="SSF109604">
    <property type="entry name" value="HD-domain/PDEase-like"/>
    <property type="match status" value="1"/>
</dbReference>
<dbReference type="Pfam" id="PF13487">
    <property type="entry name" value="HD_5"/>
    <property type="match status" value="1"/>
</dbReference>
<dbReference type="eggNOG" id="COG3829">
    <property type="taxonomic scope" value="Bacteria"/>
</dbReference>
<dbReference type="InterPro" id="IPR043128">
    <property type="entry name" value="Rev_trsase/Diguanyl_cyclase"/>
</dbReference>
<keyword evidence="5" id="KW-1185">Reference proteome</keyword>
<dbReference type="SMART" id="SM00471">
    <property type="entry name" value="HDc"/>
    <property type="match status" value="1"/>
</dbReference>
<dbReference type="Gene3D" id="1.10.3210.10">
    <property type="entry name" value="Hypothetical protein af1432"/>
    <property type="match status" value="1"/>
</dbReference>
<dbReference type="STRING" id="871968.DESME_13675"/>
<dbReference type="Pfam" id="PF17159">
    <property type="entry name" value="MASE3"/>
    <property type="match status" value="1"/>
</dbReference>
<feature type="transmembrane region" description="Helical" evidence="1">
    <location>
        <begin position="221"/>
        <end position="242"/>
    </location>
</feature>
<dbReference type="AlphaFoldDB" id="W0EB16"/>
<dbReference type="InterPro" id="IPR029787">
    <property type="entry name" value="Nucleotide_cyclase"/>
</dbReference>
<dbReference type="KEGG" id="dmt:DESME_13675"/>
<dbReference type="eggNOG" id="COG3437">
    <property type="taxonomic scope" value="Bacteria"/>
</dbReference>
<dbReference type="PROSITE" id="PS51832">
    <property type="entry name" value="HD_GYP"/>
    <property type="match status" value="1"/>
</dbReference>
<feature type="transmembrane region" description="Helical" evidence="1">
    <location>
        <begin position="191"/>
        <end position="209"/>
    </location>
</feature>
<accession>W0EB16</accession>